<dbReference type="RefSeq" id="WP_154592742.1">
    <property type="nucleotide sequence ID" value="NZ_WLVL01000019.1"/>
</dbReference>
<comment type="caution">
    <text evidence="1">The sequence shown here is derived from an EMBL/GenBank/DDBJ whole genome shotgun (WGS) entry which is preliminary data.</text>
</comment>
<dbReference type="PROSITE" id="PS51257">
    <property type="entry name" value="PROKAR_LIPOPROTEIN"/>
    <property type="match status" value="1"/>
</dbReference>
<protein>
    <recommendedName>
        <fullName evidence="3">Lipoprotein</fullName>
    </recommendedName>
</protein>
<organism evidence="1 2">
    <name type="scientific">Arsenicicoccus cauae</name>
    <dbReference type="NCBI Taxonomy" id="2663847"/>
    <lineage>
        <taxon>Bacteria</taxon>
        <taxon>Bacillati</taxon>
        <taxon>Actinomycetota</taxon>
        <taxon>Actinomycetes</taxon>
        <taxon>Micrococcales</taxon>
        <taxon>Intrasporangiaceae</taxon>
        <taxon>Arsenicicoccus</taxon>
    </lineage>
</organism>
<evidence type="ECO:0000313" key="2">
    <source>
        <dbReference type="Proteomes" id="UP000431092"/>
    </source>
</evidence>
<sequence length="155" mass="15926">MVAPNKIGTTAAVVGATAALVLTGCSGATRTTATTTTFPNGGAASKINDAGISPKDLATPVVLKNLEGARKDFTMDGNCDTKLGDQKVTGTIKSSAKEARDYVVTINWVHGSDVMGRATKLVEAVEPGKETKVELTTKLTKAADGCTINVTRGTK</sequence>
<dbReference type="AlphaFoldDB" id="A0A6I3IN47"/>
<reference evidence="1 2" key="1">
    <citation type="submission" date="2019-11" db="EMBL/GenBank/DDBJ databases">
        <title>Whole genome sequencing identifies a novel species of the genus Arsenicicoccus isolated from human blood.</title>
        <authorList>
            <person name="Jeong J.H."/>
            <person name="Kweon O.J."/>
            <person name="Kim H.R."/>
            <person name="Kim T.-H."/>
            <person name="Ha S.-M."/>
            <person name="Lee M.-K."/>
        </authorList>
    </citation>
    <scope>NUCLEOTIDE SEQUENCE [LARGE SCALE GENOMIC DNA]</scope>
    <source>
        <strain evidence="1 2">MKL-02</strain>
    </source>
</reference>
<keyword evidence="2" id="KW-1185">Reference proteome</keyword>
<dbReference type="EMBL" id="WLVL01000019">
    <property type="protein sequence ID" value="MTB71410.1"/>
    <property type="molecule type" value="Genomic_DNA"/>
</dbReference>
<evidence type="ECO:0008006" key="3">
    <source>
        <dbReference type="Google" id="ProtNLM"/>
    </source>
</evidence>
<name>A0A6I3IN47_9MICO</name>
<proteinExistence type="predicted"/>
<accession>A0A6I3IN47</accession>
<dbReference type="Proteomes" id="UP000431092">
    <property type="component" value="Unassembled WGS sequence"/>
</dbReference>
<gene>
    <name evidence="1" type="ORF">GGG17_05395</name>
</gene>
<evidence type="ECO:0000313" key="1">
    <source>
        <dbReference type="EMBL" id="MTB71410.1"/>
    </source>
</evidence>